<name>A0ABR4LN12_9EURO</name>
<dbReference type="GeneID" id="98144821"/>
<dbReference type="PROSITE" id="PS00463">
    <property type="entry name" value="ZN2_CY6_FUNGAL_1"/>
    <property type="match status" value="1"/>
</dbReference>
<evidence type="ECO:0000313" key="9">
    <source>
        <dbReference type="Proteomes" id="UP001610432"/>
    </source>
</evidence>
<keyword evidence="3" id="KW-0805">Transcription regulation</keyword>
<dbReference type="SUPFAM" id="SSF57701">
    <property type="entry name" value="Zn2/Cys6 DNA-binding domain"/>
    <property type="match status" value="1"/>
</dbReference>
<comment type="subcellular location">
    <subcellularLocation>
        <location evidence="1">Nucleus</location>
    </subcellularLocation>
</comment>
<dbReference type="EMBL" id="JBFXLQ010000037">
    <property type="protein sequence ID" value="KAL2864777.1"/>
    <property type="molecule type" value="Genomic_DNA"/>
</dbReference>
<organism evidence="8 9">
    <name type="scientific">Aspergillus lucknowensis</name>
    <dbReference type="NCBI Taxonomy" id="176173"/>
    <lineage>
        <taxon>Eukaryota</taxon>
        <taxon>Fungi</taxon>
        <taxon>Dikarya</taxon>
        <taxon>Ascomycota</taxon>
        <taxon>Pezizomycotina</taxon>
        <taxon>Eurotiomycetes</taxon>
        <taxon>Eurotiomycetidae</taxon>
        <taxon>Eurotiales</taxon>
        <taxon>Aspergillaceae</taxon>
        <taxon>Aspergillus</taxon>
        <taxon>Aspergillus subgen. Nidulantes</taxon>
    </lineage>
</organism>
<dbReference type="InterPro" id="IPR050987">
    <property type="entry name" value="AtrR-like"/>
</dbReference>
<comment type="caution">
    <text evidence="8">The sequence shown here is derived from an EMBL/GenBank/DDBJ whole genome shotgun (WGS) entry which is preliminary data.</text>
</comment>
<dbReference type="Pfam" id="PF04082">
    <property type="entry name" value="Fungal_trans"/>
    <property type="match status" value="1"/>
</dbReference>
<dbReference type="InterPro" id="IPR001138">
    <property type="entry name" value="Zn2Cys6_DnaBD"/>
</dbReference>
<dbReference type="InterPro" id="IPR007219">
    <property type="entry name" value="XnlR_reg_dom"/>
</dbReference>
<dbReference type="CDD" id="cd12148">
    <property type="entry name" value="fungal_TF_MHR"/>
    <property type="match status" value="1"/>
</dbReference>
<evidence type="ECO:0000256" key="3">
    <source>
        <dbReference type="ARBA" id="ARBA00023015"/>
    </source>
</evidence>
<evidence type="ECO:0000259" key="7">
    <source>
        <dbReference type="PROSITE" id="PS50048"/>
    </source>
</evidence>
<sequence length="565" mass="63260">MEPSLTLDKPKYSRVRMRKACDYCRRGKTRCEKTEGSPSCIACEGRGIACIITPRATPKSSTAHVPPLTIESDASTFISGKQWTKVALYDWIYGNASSSELLNDRRLMSNFGDDDFRDNVEFALSCLAKVDSGPCENDILGTTVRPREFIPLPDEGELVQMILGFADSIHVAFPLYREYIDSWLTERTYLDPRIRENLPSWASLNIVLALGYKYQILQSPQSVENKRKCDGYLKNALDTIPRLIFKSPTLADVEALLGMVLLITCSLEYPLSHGLLGVAIRKARTLGVKHVQPFEGEGLVQEQRARVFWIGYVLDKMISFIQGLAPCEDDSSIDVEMPRSGNDHAGTIRLPNGFRLPIGQHLCQLAVIRARIFRSLYSSNARYDPSEVEDILSQLRAWRKSVHPECEVSLDVMEGTSFSRLSIALLLLNYHHTVISLYRAVSLVHTDSPNSQIIPLAACTHSARKALRLTRYVPVYAPFGVRGVLNSVFASFVTLTMHILDEPRGSKARTDIGILQDSFKFISDLVQFNNNLPGQQASQLVSLLTICRWHLDSAERAIRSAQSMA</sequence>
<evidence type="ECO:0000256" key="1">
    <source>
        <dbReference type="ARBA" id="ARBA00004123"/>
    </source>
</evidence>
<dbReference type="SMART" id="SM00906">
    <property type="entry name" value="Fungal_trans"/>
    <property type="match status" value="1"/>
</dbReference>
<reference evidence="8 9" key="1">
    <citation type="submission" date="2024-07" db="EMBL/GenBank/DDBJ databases">
        <title>Section-level genome sequencing and comparative genomics of Aspergillus sections Usti and Cavernicolus.</title>
        <authorList>
            <consortium name="Lawrence Berkeley National Laboratory"/>
            <person name="Nybo J.L."/>
            <person name="Vesth T.C."/>
            <person name="Theobald S."/>
            <person name="Frisvad J.C."/>
            <person name="Larsen T.O."/>
            <person name="Kjaerboelling I."/>
            <person name="Rothschild-Mancinelli K."/>
            <person name="Lyhne E.K."/>
            <person name="Kogle M.E."/>
            <person name="Barry K."/>
            <person name="Clum A."/>
            <person name="Na H."/>
            <person name="Ledsgaard L."/>
            <person name="Lin J."/>
            <person name="Lipzen A."/>
            <person name="Kuo A."/>
            <person name="Riley R."/>
            <person name="Mondo S."/>
            <person name="Labutti K."/>
            <person name="Haridas S."/>
            <person name="Pangalinan J."/>
            <person name="Salamov A.A."/>
            <person name="Simmons B.A."/>
            <person name="Magnuson J.K."/>
            <person name="Chen J."/>
            <person name="Drula E."/>
            <person name="Henrissat B."/>
            <person name="Wiebenga A."/>
            <person name="Lubbers R.J."/>
            <person name="Gomes A.C."/>
            <person name="Macurrencykelacurrency M.R."/>
            <person name="Stajich J."/>
            <person name="Grigoriev I.V."/>
            <person name="Mortensen U.H."/>
            <person name="De Vries R.P."/>
            <person name="Baker S.E."/>
            <person name="Andersen M.R."/>
        </authorList>
    </citation>
    <scope>NUCLEOTIDE SEQUENCE [LARGE SCALE GENOMIC DNA]</scope>
    <source>
        <strain evidence="8 9">CBS 449.75</strain>
    </source>
</reference>
<keyword evidence="6" id="KW-0539">Nucleus</keyword>
<gene>
    <name evidence="8" type="ORF">BJX67DRAFT_360279</name>
</gene>
<protein>
    <recommendedName>
        <fullName evidence="7">Zn(2)-C6 fungal-type domain-containing protein</fullName>
    </recommendedName>
</protein>
<keyword evidence="9" id="KW-1185">Reference proteome</keyword>
<dbReference type="PANTHER" id="PTHR46910">
    <property type="entry name" value="TRANSCRIPTION FACTOR PDR1"/>
    <property type="match status" value="1"/>
</dbReference>
<dbReference type="CDD" id="cd00067">
    <property type="entry name" value="GAL4"/>
    <property type="match status" value="1"/>
</dbReference>
<dbReference type="PANTHER" id="PTHR46910:SF37">
    <property type="entry name" value="ZN(II)2CYS6 TRANSCRIPTION FACTOR (EUROFUNG)"/>
    <property type="match status" value="1"/>
</dbReference>
<evidence type="ECO:0000256" key="6">
    <source>
        <dbReference type="ARBA" id="ARBA00023242"/>
    </source>
</evidence>
<dbReference type="Pfam" id="PF00172">
    <property type="entry name" value="Zn_clus"/>
    <property type="match status" value="1"/>
</dbReference>
<evidence type="ECO:0000256" key="5">
    <source>
        <dbReference type="ARBA" id="ARBA00023163"/>
    </source>
</evidence>
<evidence type="ECO:0000313" key="8">
    <source>
        <dbReference type="EMBL" id="KAL2864777.1"/>
    </source>
</evidence>
<accession>A0ABR4LN12</accession>
<dbReference type="RefSeq" id="XP_070883756.1">
    <property type="nucleotide sequence ID" value="XM_071029749.1"/>
</dbReference>
<dbReference type="Proteomes" id="UP001610432">
    <property type="component" value="Unassembled WGS sequence"/>
</dbReference>
<dbReference type="PROSITE" id="PS50048">
    <property type="entry name" value="ZN2_CY6_FUNGAL_2"/>
    <property type="match status" value="1"/>
</dbReference>
<keyword evidence="5" id="KW-0804">Transcription</keyword>
<keyword evidence="2" id="KW-0479">Metal-binding</keyword>
<dbReference type="Gene3D" id="4.10.240.10">
    <property type="entry name" value="Zn(2)-C6 fungal-type DNA-binding domain"/>
    <property type="match status" value="1"/>
</dbReference>
<proteinExistence type="predicted"/>
<dbReference type="SMART" id="SM00066">
    <property type="entry name" value="GAL4"/>
    <property type="match status" value="1"/>
</dbReference>
<evidence type="ECO:0000256" key="2">
    <source>
        <dbReference type="ARBA" id="ARBA00022723"/>
    </source>
</evidence>
<evidence type="ECO:0000256" key="4">
    <source>
        <dbReference type="ARBA" id="ARBA00023125"/>
    </source>
</evidence>
<keyword evidence="4" id="KW-0238">DNA-binding</keyword>
<feature type="domain" description="Zn(2)-C6 fungal-type" evidence="7">
    <location>
        <begin position="20"/>
        <end position="52"/>
    </location>
</feature>
<dbReference type="InterPro" id="IPR036864">
    <property type="entry name" value="Zn2-C6_fun-type_DNA-bd_sf"/>
</dbReference>